<evidence type="ECO:0000256" key="1">
    <source>
        <dbReference type="ARBA" id="ARBA00022448"/>
    </source>
</evidence>
<dbReference type="PROSITE" id="PS50893">
    <property type="entry name" value="ABC_TRANSPORTER_2"/>
    <property type="match status" value="1"/>
</dbReference>
<dbReference type="EMBL" id="JACEIP010000002">
    <property type="protein sequence ID" value="MBA4541697.1"/>
    <property type="molecule type" value="Genomic_DNA"/>
</dbReference>
<dbReference type="Pfam" id="PF00005">
    <property type="entry name" value="ABC_tran"/>
    <property type="match status" value="1"/>
</dbReference>
<evidence type="ECO:0000313" key="5">
    <source>
        <dbReference type="EMBL" id="MBA4541697.1"/>
    </source>
</evidence>
<dbReference type="SUPFAM" id="SSF52540">
    <property type="entry name" value="P-loop containing nucleoside triphosphate hydrolases"/>
    <property type="match status" value="1"/>
</dbReference>
<evidence type="ECO:0000259" key="4">
    <source>
        <dbReference type="PROSITE" id="PS50893"/>
    </source>
</evidence>
<dbReference type="GO" id="GO:0005524">
    <property type="term" value="F:ATP binding"/>
    <property type="evidence" value="ECO:0007669"/>
    <property type="project" value="UniProtKB-KW"/>
</dbReference>
<dbReference type="GO" id="GO:0016887">
    <property type="term" value="F:ATP hydrolysis activity"/>
    <property type="evidence" value="ECO:0007669"/>
    <property type="project" value="InterPro"/>
</dbReference>
<dbReference type="AlphaFoldDB" id="A0A7W1X7V2"/>
<gene>
    <name evidence="5" type="ORF">H1164_02105</name>
</gene>
<dbReference type="RefSeq" id="WP_033101027.1">
    <property type="nucleotide sequence ID" value="NZ_JACEIP010000002.1"/>
</dbReference>
<dbReference type="InterPro" id="IPR017871">
    <property type="entry name" value="ABC_transporter-like_CS"/>
</dbReference>
<proteinExistence type="predicted"/>
<dbReference type="OrthoDB" id="9804819at2"/>
<keyword evidence="1" id="KW-0813">Transport</keyword>
<keyword evidence="6" id="KW-1185">Reference proteome</keyword>
<organism evidence="5 6">
    <name type="scientific">Thermoactinomyces daqus</name>
    <dbReference type="NCBI Taxonomy" id="1329516"/>
    <lineage>
        <taxon>Bacteria</taxon>
        <taxon>Bacillati</taxon>
        <taxon>Bacillota</taxon>
        <taxon>Bacilli</taxon>
        <taxon>Bacillales</taxon>
        <taxon>Thermoactinomycetaceae</taxon>
        <taxon>Thermoactinomyces</taxon>
    </lineage>
</organism>
<dbReference type="Proteomes" id="UP000530514">
    <property type="component" value="Unassembled WGS sequence"/>
</dbReference>
<sequence>MIEVKGLTYRYPGTEKTALRDVSFTVSRGEIFGFLGPSGVGKSTLQKVMIGILKDYAGSVKVEGQELRETGAEYLEKIGVAFETPYFYHKFTALENLRFFSSLYRNKTLSPVDLLKQVGLSDAVHQRVSSFSKGMKTRLNVCRAFLHDPELVFLDEPTSGLDPVSTEAVKKLILEKKAEGKTILLTTHHMAIAEELCDRVALIVDGKIALIDAPRVMKLKYGRKMVRVEYRDGDRLLAREFPLSGLAQNDAFLRLLSHDGLETIHTQETTLERIFIAVTGRKLA</sequence>
<dbReference type="InterPro" id="IPR027417">
    <property type="entry name" value="P-loop_NTPase"/>
</dbReference>
<protein>
    <submittedName>
        <fullName evidence="5">ABC transporter ATP-binding protein</fullName>
    </submittedName>
</protein>
<keyword evidence="2" id="KW-0547">Nucleotide-binding</keyword>
<dbReference type="Gene3D" id="3.40.50.300">
    <property type="entry name" value="P-loop containing nucleotide triphosphate hydrolases"/>
    <property type="match status" value="1"/>
</dbReference>
<dbReference type="InterPro" id="IPR050763">
    <property type="entry name" value="ABC_transporter_ATP-binding"/>
</dbReference>
<evidence type="ECO:0000313" key="6">
    <source>
        <dbReference type="Proteomes" id="UP000530514"/>
    </source>
</evidence>
<comment type="caution">
    <text evidence="5">The sequence shown here is derived from an EMBL/GenBank/DDBJ whole genome shotgun (WGS) entry which is preliminary data.</text>
</comment>
<feature type="domain" description="ABC transporter" evidence="4">
    <location>
        <begin position="2"/>
        <end position="230"/>
    </location>
</feature>
<accession>A0A7W1X7V2</accession>
<evidence type="ECO:0000256" key="2">
    <source>
        <dbReference type="ARBA" id="ARBA00022741"/>
    </source>
</evidence>
<dbReference type="InterPro" id="IPR003593">
    <property type="entry name" value="AAA+_ATPase"/>
</dbReference>
<dbReference type="CDD" id="cd03230">
    <property type="entry name" value="ABC_DR_subfamily_A"/>
    <property type="match status" value="1"/>
</dbReference>
<dbReference type="SMART" id="SM00382">
    <property type="entry name" value="AAA"/>
    <property type="match status" value="1"/>
</dbReference>
<dbReference type="PANTHER" id="PTHR42711:SF18">
    <property type="entry name" value="ABC TRANSPORTER, ATP-BINDING PROTEIN"/>
    <property type="match status" value="1"/>
</dbReference>
<keyword evidence="3 5" id="KW-0067">ATP-binding</keyword>
<dbReference type="InterPro" id="IPR003439">
    <property type="entry name" value="ABC_transporter-like_ATP-bd"/>
</dbReference>
<name>A0A7W1X7V2_9BACL</name>
<reference evidence="5 6" key="1">
    <citation type="submission" date="2020-07" db="EMBL/GenBank/DDBJ databases">
        <authorList>
            <person name="Feng H."/>
        </authorList>
    </citation>
    <scope>NUCLEOTIDE SEQUENCE [LARGE SCALE GENOMIC DNA]</scope>
    <source>
        <strain evidence="6">s-11</strain>
    </source>
</reference>
<evidence type="ECO:0000256" key="3">
    <source>
        <dbReference type="ARBA" id="ARBA00022840"/>
    </source>
</evidence>
<dbReference type="PANTHER" id="PTHR42711">
    <property type="entry name" value="ABC TRANSPORTER ATP-BINDING PROTEIN"/>
    <property type="match status" value="1"/>
</dbReference>
<dbReference type="PROSITE" id="PS00211">
    <property type="entry name" value="ABC_TRANSPORTER_1"/>
    <property type="match status" value="1"/>
</dbReference>